<evidence type="ECO:0000313" key="3">
    <source>
        <dbReference type="EMBL" id="KAB0801247.1"/>
    </source>
</evidence>
<reference evidence="3 4" key="1">
    <citation type="journal article" date="2018" name="Elife">
        <title>Firefly genomes illuminate parallel origins of bioluminescence in beetles.</title>
        <authorList>
            <person name="Fallon T.R."/>
            <person name="Lower S.E."/>
            <person name="Chang C.H."/>
            <person name="Bessho-Uehara M."/>
            <person name="Martin G.J."/>
            <person name="Bewick A.J."/>
            <person name="Behringer M."/>
            <person name="Debat H.J."/>
            <person name="Wong I."/>
            <person name="Day J.C."/>
            <person name="Suvorov A."/>
            <person name="Silva C.J."/>
            <person name="Stanger-Hall K.F."/>
            <person name="Hall D.W."/>
            <person name="Schmitz R.J."/>
            <person name="Nelson D.R."/>
            <person name="Lewis S.M."/>
            <person name="Shigenobu S."/>
            <person name="Bybee S.M."/>
            <person name="Larracuente A.M."/>
            <person name="Oba Y."/>
            <person name="Weng J.K."/>
        </authorList>
    </citation>
    <scope>NUCLEOTIDE SEQUENCE [LARGE SCALE GENOMIC DNA]</scope>
    <source>
        <strain evidence="3">1611_PpyrPB1</strain>
        <tissue evidence="3">Whole body</tissue>
    </source>
</reference>
<comment type="caution">
    <text evidence="3">The sequence shown here is derived from an EMBL/GenBank/DDBJ whole genome shotgun (WGS) entry which is preliminary data.</text>
</comment>
<feature type="binding site" evidence="2">
    <location>
        <position position="90"/>
    </location>
    <ligand>
        <name>Zn(2+)</name>
        <dbReference type="ChEBI" id="CHEBI:29105"/>
        <label>2</label>
    </ligand>
</feature>
<dbReference type="GO" id="GO:0046872">
    <property type="term" value="F:metal ion binding"/>
    <property type="evidence" value="ECO:0007669"/>
    <property type="project" value="UniProtKB-KW"/>
</dbReference>
<dbReference type="SUPFAM" id="SSF53649">
    <property type="entry name" value="Alkaline phosphatase-like"/>
    <property type="match status" value="1"/>
</dbReference>
<feature type="binding site" evidence="2">
    <location>
        <position position="132"/>
    </location>
    <ligand>
        <name>Zn(2+)</name>
        <dbReference type="ChEBI" id="CHEBI:29105"/>
        <label>2</label>
    </ligand>
</feature>
<dbReference type="AlphaFoldDB" id="A0A5N4AV95"/>
<dbReference type="GO" id="GO:0004035">
    <property type="term" value="F:alkaline phosphatase activity"/>
    <property type="evidence" value="ECO:0007669"/>
    <property type="project" value="UniProtKB-EC"/>
</dbReference>
<keyword evidence="2" id="KW-0479">Metal-binding</keyword>
<dbReference type="InParanoid" id="A0A5N4AV95"/>
<keyword evidence="2" id="KW-0862">Zinc</keyword>
<dbReference type="PANTHER" id="PTHR11596">
    <property type="entry name" value="ALKALINE PHOSPHATASE"/>
    <property type="match status" value="1"/>
</dbReference>
<keyword evidence="4" id="KW-1185">Reference proteome</keyword>
<feature type="binding site" evidence="2">
    <location>
        <position position="207"/>
    </location>
    <ligand>
        <name>Zn(2+)</name>
        <dbReference type="ChEBI" id="CHEBI:29105"/>
        <label>2</label>
    </ligand>
</feature>
<evidence type="ECO:0000256" key="2">
    <source>
        <dbReference type="PIRSR" id="PIRSR601952-2"/>
    </source>
</evidence>
<dbReference type="EC" id="3.1.3.1" evidence="1"/>
<gene>
    <name evidence="3" type="ORF">PPYR_05601</name>
</gene>
<feature type="binding site" evidence="2">
    <location>
        <position position="94"/>
    </location>
    <ligand>
        <name>Zn(2+)</name>
        <dbReference type="ChEBI" id="CHEBI:29105"/>
        <label>2</label>
    </ligand>
</feature>
<sequence length="313" mass="33458">MICTIYPAAVASRVLPPSVSAHSPNSISTPTELKHSPLPSRWTLEDPALPGTSRHFYARHAISGPKVLWDSYYNRLRSVTFLLLSGGRIDHAHHYNNAYRALDETLAMETALLAALSMVNPTETLIVVTSDHSHVLTMGGQATPRGHPILGPDSKVSDIDGQPYSTILYGNGPGYSTPRTVPINTTTQNEDRNQVHGAAVPRQWATHGGEDVPVYALGPLATILFTGTFDQSYIPHAIAYSACLGEHAQRCQGVDNYTACIVPEVSSVSAAGAPVVIASSVMADDGARAKSIASKESYNVTCILIITLIFAVT</sequence>
<feature type="binding site" evidence="2">
    <location>
        <position position="131"/>
    </location>
    <ligand>
        <name>Zn(2+)</name>
        <dbReference type="ChEBI" id="CHEBI:29105"/>
        <label>2</label>
    </ligand>
</feature>
<evidence type="ECO:0000313" key="4">
    <source>
        <dbReference type="Proteomes" id="UP000327044"/>
    </source>
</evidence>
<evidence type="ECO:0000256" key="1">
    <source>
        <dbReference type="ARBA" id="ARBA00012647"/>
    </source>
</evidence>
<protein>
    <recommendedName>
        <fullName evidence="1">alkaline phosphatase</fullName>
        <ecNumber evidence="1">3.1.3.1</ecNumber>
    </recommendedName>
</protein>
<proteinExistence type="predicted"/>
<dbReference type="SMART" id="SM00098">
    <property type="entry name" value="alkPPc"/>
    <property type="match status" value="1"/>
</dbReference>
<dbReference type="Gene3D" id="3.40.720.10">
    <property type="entry name" value="Alkaline Phosphatase, subunit A"/>
    <property type="match status" value="1"/>
</dbReference>
<dbReference type="InterPro" id="IPR017850">
    <property type="entry name" value="Alkaline_phosphatase_core_sf"/>
</dbReference>
<dbReference type="PANTHER" id="PTHR11596:SF91">
    <property type="entry name" value="ALKALINE PHOSPHATASE-RELATED"/>
    <property type="match status" value="1"/>
</dbReference>
<accession>A0A5N4AV95</accession>
<comment type="cofactor">
    <cofactor evidence="2">
        <name>Zn(2+)</name>
        <dbReference type="ChEBI" id="CHEBI:29105"/>
    </cofactor>
    <text evidence="2">Binds 2 Zn(2+) ions.</text>
</comment>
<organism evidence="3 4">
    <name type="scientific">Photinus pyralis</name>
    <name type="common">Common eastern firefly</name>
    <name type="synonym">Lampyris pyralis</name>
    <dbReference type="NCBI Taxonomy" id="7054"/>
    <lineage>
        <taxon>Eukaryota</taxon>
        <taxon>Metazoa</taxon>
        <taxon>Ecdysozoa</taxon>
        <taxon>Arthropoda</taxon>
        <taxon>Hexapoda</taxon>
        <taxon>Insecta</taxon>
        <taxon>Pterygota</taxon>
        <taxon>Neoptera</taxon>
        <taxon>Endopterygota</taxon>
        <taxon>Coleoptera</taxon>
        <taxon>Polyphaga</taxon>
        <taxon>Elateriformia</taxon>
        <taxon>Elateroidea</taxon>
        <taxon>Lampyridae</taxon>
        <taxon>Lampyrinae</taxon>
        <taxon>Photinus</taxon>
    </lineage>
</organism>
<name>A0A5N4AV95_PHOPY</name>
<dbReference type="Proteomes" id="UP000327044">
    <property type="component" value="Unassembled WGS sequence"/>
</dbReference>
<dbReference type="Pfam" id="PF00245">
    <property type="entry name" value="Alk_phosphatase"/>
    <property type="match status" value="1"/>
</dbReference>
<dbReference type="InterPro" id="IPR001952">
    <property type="entry name" value="Alkaline_phosphatase"/>
</dbReference>
<dbReference type="EMBL" id="VVIM01000003">
    <property type="protein sequence ID" value="KAB0801247.1"/>
    <property type="molecule type" value="Genomic_DNA"/>
</dbReference>